<feature type="domain" description="Transcription factor CBF/NF-Y/archaeal histone" evidence="5">
    <location>
        <begin position="59"/>
        <end position="122"/>
    </location>
</feature>
<organism evidence="6 7">
    <name type="scientific">Rehmannia glutinosa</name>
    <name type="common">Chinese foxglove</name>
    <dbReference type="NCBI Taxonomy" id="99300"/>
    <lineage>
        <taxon>Eukaryota</taxon>
        <taxon>Viridiplantae</taxon>
        <taxon>Streptophyta</taxon>
        <taxon>Embryophyta</taxon>
        <taxon>Tracheophyta</taxon>
        <taxon>Spermatophyta</taxon>
        <taxon>Magnoliopsida</taxon>
        <taxon>eudicotyledons</taxon>
        <taxon>Gunneridae</taxon>
        <taxon>Pentapetalae</taxon>
        <taxon>asterids</taxon>
        <taxon>lamiids</taxon>
        <taxon>Lamiales</taxon>
        <taxon>Orobanchaceae</taxon>
        <taxon>Rehmannieae</taxon>
        <taxon>Rehmannia</taxon>
    </lineage>
</organism>
<dbReference type="PANTHER" id="PTHR11064:SF115">
    <property type="entry name" value="NUCLEAR TRANSCRIPTION FACTOR Y SUBUNIT B-9"/>
    <property type="match status" value="1"/>
</dbReference>
<dbReference type="InterPro" id="IPR009072">
    <property type="entry name" value="Histone-fold"/>
</dbReference>
<dbReference type="InterPro" id="IPR003958">
    <property type="entry name" value="CBFA_NFYB_domain"/>
</dbReference>
<proteinExistence type="inferred from homology"/>
<comment type="caution">
    <text evidence="6">The sequence shown here is derived from an EMBL/GenBank/DDBJ whole genome shotgun (WGS) entry which is preliminary data.</text>
</comment>
<dbReference type="Proteomes" id="UP001318860">
    <property type="component" value="Unassembled WGS sequence"/>
</dbReference>
<dbReference type="PRINTS" id="PR00615">
    <property type="entry name" value="CCAATSUBUNTA"/>
</dbReference>
<reference evidence="6 7" key="1">
    <citation type="journal article" date="2021" name="Comput. Struct. Biotechnol. J.">
        <title>De novo genome assembly of the potent medicinal plant Rehmannia glutinosa using nanopore technology.</title>
        <authorList>
            <person name="Ma L."/>
            <person name="Dong C."/>
            <person name="Song C."/>
            <person name="Wang X."/>
            <person name="Zheng X."/>
            <person name="Niu Y."/>
            <person name="Chen S."/>
            <person name="Feng W."/>
        </authorList>
    </citation>
    <scope>NUCLEOTIDE SEQUENCE [LARGE SCALE GENOMIC DNA]</scope>
    <source>
        <strain evidence="6">DH-2019</strain>
    </source>
</reference>
<evidence type="ECO:0000256" key="3">
    <source>
        <dbReference type="ARBA" id="ARBA00023163"/>
    </source>
</evidence>
<evidence type="ECO:0000313" key="7">
    <source>
        <dbReference type="Proteomes" id="UP001318860"/>
    </source>
</evidence>
<dbReference type="Gene3D" id="1.10.20.10">
    <property type="entry name" value="Histone, subunit A"/>
    <property type="match status" value="1"/>
</dbReference>
<evidence type="ECO:0000313" key="6">
    <source>
        <dbReference type="EMBL" id="KAK6131088.1"/>
    </source>
</evidence>
<keyword evidence="7" id="KW-1185">Reference proteome</keyword>
<dbReference type="CDD" id="cd22907">
    <property type="entry name" value="HFD_NFYB"/>
    <property type="match status" value="1"/>
</dbReference>
<gene>
    <name evidence="6" type="ORF">DH2020_035164</name>
</gene>
<dbReference type="PANTHER" id="PTHR11064">
    <property type="entry name" value="CCAAT-BINDING TRANSCRIPTION FACTOR-RELATED"/>
    <property type="match status" value="1"/>
</dbReference>
<evidence type="ECO:0000256" key="4">
    <source>
        <dbReference type="SAM" id="MobiDB-lite"/>
    </source>
</evidence>
<dbReference type="Pfam" id="PF00808">
    <property type="entry name" value="CBFD_NFYB_HMF"/>
    <property type="match status" value="1"/>
</dbReference>
<comment type="similarity">
    <text evidence="1">Belongs to the NFYB/HAP3 subunit family.</text>
</comment>
<dbReference type="InterPro" id="IPR027113">
    <property type="entry name" value="Transc_fact_NFYB/HAP3"/>
</dbReference>
<evidence type="ECO:0000256" key="1">
    <source>
        <dbReference type="ARBA" id="ARBA00009053"/>
    </source>
</evidence>
<dbReference type="EMBL" id="JABTTQ020001468">
    <property type="protein sequence ID" value="KAK6131088.1"/>
    <property type="molecule type" value="Genomic_DNA"/>
</dbReference>
<evidence type="ECO:0000259" key="5">
    <source>
        <dbReference type="Pfam" id="PF00808"/>
    </source>
</evidence>
<protein>
    <recommendedName>
        <fullName evidence="5">Transcription factor CBF/NF-Y/archaeal histone domain-containing protein</fullName>
    </recommendedName>
</protein>
<dbReference type="SUPFAM" id="SSF47113">
    <property type="entry name" value="Histone-fold"/>
    <property type="match status" value="1"/>
</dbReference>
<name>A0ABR0V948_REHGL</name>
<sequence>MESGGSSNLRHEYPTRTPTTGSIVIREGGDAAAATANNPTNVANLNPQQPFKRDVDQYMPIANVIRIMRRVLPAHAKIADDAKETIQECVSEFISFITSEANETCRGESRKTISPEDVLSAMQTLGFDNYIEPLTIFLDKYRAQDPERGSMNHVSFVRHGVVHRPRAQMARPPVPAPPPPMTLSTTRIVDRDNYIGLPQIMRDYFMSNQNQGGGEGSSSGGV</sequence>
<accession>A0ABR0V948</accession>
<feature type="compositionally biased region" description="Pro residues" evidence="4">
    <location>
        <begin position="172"/>
        <end position="181"/>
    </location>
</feature>
<evidence type="ECO:0000256" key="2">
    <source>
        <dbReference type="ARBA" id="ARBA00023015"/>
    </source>
</evidence>
<feature type="region of interest" description="Disordered" evidence="4">
    <location>
        <begin position="164"/>
        <end position="184"/>
    </location>
</feature>
<keyword evidence="3" id="KW-0804">Transcription</keyword>
<feature type="region of interest" description="Disordered" evidence="4">
    <location>
        <begin position="1"/>
        <end position="21"/>
    </location>
</feature>
<keyword evidence="2" id="KW-0805">Transcription regulation</keyword>